<gene>
    <name evidence="6" type="ORF">ACFQ45_03440</name>
</gene>
<comment type="caution">
    <text evidence="6">The sequence shown here is derived from an EMBL/GenBank/DDBJ whole genome shotgun (WGS) entry which is preliminary data.</text>
</comment>
<dbReference type="PRINTS" id="PR00039">
    <property type="entry name" value="HTHLYSR"/>
</dbReference>
<dbReference type="Pfam" id="PF00126">
    <property type="entry name" value="HTH_1"/>
    <property type="match status" value="1"/>
</dbReference>
<evidence type="ECO:0000313" key="6">
    <source>
        <dbReference type="EMBL" id="MFD1382402.1"/>
    </source>
</evidence>
<dbReference type="PANTHER" id="PTHR30537">
    <property type="entry name" value="HTH-TYPE TRANSCRIPTIONAL REGULATOR"/>
    <property type="match status" value="1"/>
</dbReference>
<dbReference type="InterPro" id="IPR058163">
    <property type="entry name" value="LysR-type_TF_proteobact-type"/>
</dbReference>
<dbReference type="CDD" id="cd08422">
    <property type="entry name" value="PBP2_CrgA_like"/>
    <property type="match status" value="1"/>
</dbReference>
<evidence type="ECO:0000259" key="5">
    <source>
        <dbReference type="PROSITE" id="PS50931"/>
    </source>
</evidence>
<evidence type="ECO:0000256" key="2">
    <source>
        <dbReference type="ARBA" id="ARBA00023015"/>
    </source>
</evidence>
<dbReference type="Proteomes" id="UP001597059">
    <property type="component" value="Unassembled WGS sequence"/>
</dbReference>
<keyword evidence="3" id="KW-0238">DNA-binding</keyword>
<dbReference type="InterPro" id="IPR036388">
    <property type="entry name" value="WH-like_DNA-bd_sf"/>
</dbReference>
<sequence>MLPELGILVTVIETGSFSAAARRIGLPPSSISRSISKLEEELGAKLLERTTRTLALTSAGRVVHEQAVSMMDAAKAAVSSTQSEQDELKGVLRVAAPKAFCKHIMTPLVFRFMALHPKLRIQLTASDNLIDPTSGDVDIVFHVTDSPIENLVAHKVGHVNQVVCTTPNYLADRIQPCHPQDLLDHPCIALGERSDDHCWYFAKEGELEQVRTQGFFASNHSEIRLAAVTEGLGISVFPEFVVAEAIAAGQLVPMLTDWVYQGSYHGDVYAQHSQSRFVPAAIRRFIKFVQAELSTQPAQAG</sequence>
<evidence type="ECO:0000256" key="1">
    <source>
        <dbReference type="ARBA" id="ARBA00009437"/>
    </source>
</evidence>
<dbReference type="InterPro" id="IPR000847">
    <property type="entry name" value="LysR_HTH_N"/>
</dbReference>
<protein>
    <submittedName>
        <fullName evidence="6">LysR family transcriptional regulator</fullName>
    </submittedName>
</protein>
<dbReference type="SUPFAM" id="SSF46785">
    <property type="entry name" value="Winged helix' DNA-binding domain"/>
    <property type="match status" value="1"/>
</dbReference>
<dbReference type="Pfam" id="PF03466">
    <property type="entry name" value="LysR_substrate"/>
    <property type="match status" value="1"/>
</dbReference>
<dbReference type="Gene3D" id="1.10.10.10">
    <property type="entry name" value="Winged helix-like DNA-binding domain superfamily/Winged helix DNA-binding domain"/>
    <property type="match status" value="1"/>
</dbReference>
<dbReference type="PROSITE" id="PS50931">
    <property type="entry name" value="HTH_LYSR"/>
    <property type="match status" value="1"/>
</dbReference>
<proteinExistence type="inferred from homology"/>
<name>A0ABW4AWU2_9GAMM</name>
<dbReference type="InterPro" id="IPR005119">
    <property type="entry name" value="LysR_subst-bd"/>
</dbReference>
<accession>A0ABW4AWU2</accession>
<keyword evidence="2" id="KW-0805">Transcription regulation</keyword>
<keyword evidence="4" id="KW-0804">Transcription</keyword>
<organism evidence="6 7">
    <name type="scientific">Rhodanobacter aciditrophus</name>
    <dbReference type="NCBI Taxonomy" id="1623218"/>
    <lineage>
        <taxon>Bacteria</taxon>
        <taxon>Pseudomonadati</taxon>
        <taxon>Pseudomonadota</taxon>
        <taxon>Gammaproteobacteria</taxon>
        <taxon>Lysobacterales</taxon>
        <taxon>Rhodanobacteraceae</taxon>
        <taxon>Rhodanobacter</taxon>
    </lineage>
</organism>
<dbReference type="PANTHER" id="PTHR30537:SF5">
    <property type="entry name" value="HTH-TYPE TRANSCRIPTIONAL ACTIVATOR TTDR-RELATED"/>
    <property type="match status" value="1"/>
</dbReference>
<dbReference type="EMBL" id="JBHTMN010000004">
    <property type="protein sequence ID" value="MFD1382402.1"/>
    <property type="molecule type" value="Genomic_DNA"/>
</dbReference>
<reference evidence="7" key="1">
    <citation type="journal article" date="2019" name="Int. J. Syst. Evol. Microbiol.">
        <title>The Global Catalogue of Microorganisms (GCM) 10K type strain sequencing project: providing services to taxonomists for standard genome sequencing and annotation.</title>
        <authorList>
            <consortium name="The Broad Institute Genomics Platform"/>
            <consortium name="The Broad Institute Genome Sequencing Center for Infectious Disease"/>
            <person name="Wu L."/>
            <person name="Ma J."/>
        </authorList>
    </citation>
    <scope>NUCLEOTIDE SEQUENCE [LARGE SCALE GENOMIC DNA]</scope>
    <source>
        <strain evidence="7">JCM 30774</strain>
    </source>
</reference>
<keyword evidence="7" id="KW-1185">Reference proteome</keyword>
<feature type="domain" description="HTH lysR-type" evidence="5">
    <location>
        <begin position="1"/>
        <end position="57"/>
    </location>
</feature>
<evidence type="ECO:0000256" key="3">
    <source>
        <dbReference type="ARBA" id="ARBA00023125"/>
    </source>
</evidence>
<dbReference type="InterPro" id="IPR036390">
    <property type="entry name" value="WH_DNA-bd_sf"/>
</dbReference>
<dbReference type="Gene3D" id="3.40.190.290">
    <property type="match status" value="1"/>
</dbReference>
<evidence type="ECO:0000313" key="7">
    <source>
        <dbReference type="Proteomes" id="UP001597059"/>
    </source>
</evidence>
<evidence type="ECO:0000256" key="4">
    <source>
        <dbReference type="ARBA" id="ARBA00023163"/>
    </source>
</evidence>
<dbReference type="SUPFAM" id="SSF53850">
    <property type="entry name" value="Periplasmic binding protein-like II"/>
    <property type="match status" value="1"/>
</dbReference>
<dbReference type="RefSeq" id="WP_377365361.1">
    <property type="nucleotide sequence ID" value="NZ_JBHTMN010000004.1"/>
</dbReference>
<comment type="similarity">
    <text evidence="1">Belongs to the LysR transcriptional regulatory family.</text>
</comment>